<accession>A0A9P6XD39</accession>
<keyword evidence="1" id="KW-1133">Transmembrane helix</keyword>
<keyword evidence="1" id="KW-0472">Membrane</keyword>
<sequence length="229" mass="26572">MPIKKYIVLSSLFSIAYSEPLINELTKTEQFHAILKSLKAAFFISFHFFKIIFSFIFTFTRLFTRPIYWILNFTWTYLIRKPLALFSYANSTLYPIILFCLAAAACGLFIGGCAGFASEAFSSVVITATWGPQSKKSTKQEDELVTASLDTKEEDEKKEMKMNRWDPGSLYHKFNKEHWKESVTTASRLSPPVLIRRMRLSSTPIRKTRKNSWNWDEDEQDLIKKSICK</sequence>
<organism evidence="2 3">
    <name type="scientific">Rhizopus oryzae</name>
    <name type="common">Mucormycosis agent</name>
    <name type="synonym">Rhizopus arrhizus var. delemar</name>
    <dbReference type="NCBI Taxonomy" id="64495"/>
    <lineage>
        <taxon>Eukaryota</taxon>
        <taxon>Fungi</taxon>
        <taxon>Fungi incertae sedis</taxon>
        <taxon>Mucoromycota</taxon>
        <taxon>Mucoromycotina</taxon>
        <taxon>Mucoromycetes</taxon>
        <taxon>Mucorales</taxon>
        <taxon>Mucorineae</taxon>
        <taxon>Rhizopodaceae</taxon>
        <taxon>Rhizopus</taxon>
    </lineage>
</organism>
<dbReference type="AlphaFoldDB" id="A0A9P6XD39"/>
<reference evidence="2" key="1">
    <citation type="journal article" date="2020" name="Microb. Genom.">
        <title>Genetic diversity of clinical and environmental Mucorales isolates obtained from an investigation of mucormycosis cases among solid organ transplant recipients.</title>
        <authorList>
            <person name="Nguyen M.H."/>
            <person name="Kaul D."/>
            <person name="Muto C."/>
            <person name="Cheng S.J."/>
            <person name="Richter R.A."/>
            <person name="Bruno V.M."/>
            <person name="Liu G."/>
            <person name="Beyhan S."/>
            <person name="Sundermann A.J."/>
            <person name="Mounaud S."/>
            <person name="Pasculle A.W."/>
            <person name="Nierman W.C."/>
            <person name="Driscoll E."/>
            <person name="Cumbie R."/>
            <person name="Clancy C.J."/>
            <person name="Dupont C.L."/>
        </authorList>
    </citation>
    <scope>NUCLEOTIDE SEQUENCE</scope>
    <source>
        <strain evidence="2">GL11</strain>
    </source>
</reference>
<dbReference type="EMBL" id="JAANQT010000454">
    <property type="protein sequence ID" value="KAG1310872.1"/>
    <property type="molecule type" value="Genomic_DNA"/>
</dbReference>
<comment type="caution">
    <text evidence="2">The sequence shown here is derived from an EMBL/GenBank/DDBJ whole genome shotgun (WGS) entry which is preliminary data.</text>
</comment>
<feature type="transmembrane region" description="Helical" evidence="1">
    <location>
        <begin position="42"/>
        <end position="60"/>
    </location>
</feature>
<name>A0A9P6XD39_RHIOR</name>
<feature type="transmembrane region" description="Helical" evidence="1">
    <location>
        <begin position="67"/>
        <end position="88"/>
    </location>
</feature>
<feature type="transmembrane region" description="Helical" evidence="1">
    <location>
        <begin position="94"/>
        <end position="117"/>
    </location>
</feature>
<keyword evidence="3" id="KW-1185">Reference proteome</keyword>
<evidence type="ECO:0000256" key="1">
    <source>
        <dbReference type="SAM" id="Phobius"/>
    </source>
</evidence>
<dbReference type="Proteomes" id="UP000716291">
    <property type="component" value="Unassembled WGS sequence"/>
</dbReference>
<evidence type="ECO:0000313" key="2">
    <source>
        <dbReference type="EMBL" id="KAG1310872.1"/>
    </source>
</evidence>
<evidence type="ECO:0000313" key="3">
    <source>
        <dbReference type="Proteomes" id="UP000716291"/>
    </source>
</evidence>
<keyword evidence="1" id="KW-0812">Transmembrane</keyword>
<protein>
    <submittedName>
        <fullName evidence="2">Uncharacterized protein</fullName>
    </submittedName>
</protein>
<gene>
    <name evidence="2" type="ORF">G6F64_004236</name>
</gene>
<proteinExistence type="predicted"/>